<dbReference type="Proteomes" id="UP000294616">
    <property type="component" value="Unassembled WGS sequence"/>
</dbReference>
<keyword evidence="1" id="KW-0255">Endonuclease</keyword>
<dbReference type="AlphaFoldDB" id="A0A4R1M2J2"/>
<accession>A0A4R1M2J2</accession>
<dbReference type="RefSeq" id="WP_132221626.1">
    <property type="nucleotide sequence ID" value="NZ_SMGO01000001.1"/>
</dbReference>
<sequence length="113" mass="13381">MKQFIYILTDSNRKSLHVGLTHDLVYTMNYYKEMHSLFFDGNKKVSRLVYFEELVSLESALERFKEVSVFTRVQKERLIRLLNNNWNDLSIQPYATFGLMNGSDKYERLVSAS</sequence>
<reference evidence="1 2" key="1">
    <citation type="submission" date="2019-03" db="EMBL/GenBank/DDBJ databases">
        <title>Genomic Encyclopedia of Archaeal and Bacterial Type Strains, Phase II (KMG-II): from individual species to whole genera.</title>
        <authorList>
            <person name="Goeker M."/>
        </authorList>
    </citation>
    <scope>NUCLEOTIDE SEQUENCE [LARGE SCALE GENOMIC DNA]</scope>
    <source>
        <strain evidence="1 2">DSM 22554</strain>
    </source>
</reference>
<name>A0A4R1M2J2_9SPHI</name>
<protein>
    <submittedName>
        <fullName evidence="1">Putative GIY-YIG superfamily endonuclease</fullName>
    </submittedName>
</protein>
<comment type="caution">
    <text evidence="1">The sequence shown here is derived from an EMBL/GenBank/DDBJ whole genome shotgun (WGS) entry which is preliminary data.</text>
</comment>
<evidence type="ECO:0000313" key="2">
    <source>
        <dbReference type="Proteomes" id="UP000294616"/>
    </source>
</evidence>
<proteinExistence type="predicted"/>
<dbReference type="EMBL" id="SMGO01000001">
    <property type="protein sequence ID" value="TCK85432.1"/>
    <property type="molecule type" value="Genomic_DNA"/>
</dbReference>
<dbReference type="Gene3D" id="3.40.1440.10">
    <property type="entry name" value="GIY-YIG endonuclease"/>
    <property type="match status" value="1"/>
</dbReference>
<gene>
    <name evidence="1" type="ORF">C8N28_0739</name>
</gene>
<keyword evidence="1" id="KW-0378">Hydrolase</keyword>
<keyword evidence="1" id="KW-0540">Nuclease</keyword>
<evidence type="ECO:0000313" key="1">
    <source>
        <dbReference type="EMBL" id="TCK85432.1"/>
    </source>
</evidence>
<dbReference type="GO" id="GO:0004519">
    <property type="term" value="F:endonuclease activity"/>
    <property type="evidence" value="ECO:0007669"/>
    <property type="project" value="UniProtKB-KW"/>
</dbReference>
<organism evidence="1 2">
    <name type="scientific">Albibacterium bauzanense</name>
    <dbReference type="NCBI Taxonomy" id="653929"/>
    <lineage>
        <taxon>Bacteria</taxon>
        <taxon>Pseudomonadati</taxon>
        <taxon>Bacteroidota</taxon>
        <taxon>Sphingobacteriia</taxon>
        <taxon>Sphingobacteriales</taxon>
        <taxon>Sphingobacteriaceae</taxon>
        <taxon>Albibacterium</taxon>
    </lineage>
</organism>
<keyword evidence="2" id="KW-1185">Reference proteome</keyword>
<dbReference type="OrthoDB" id="795217at2"/>
<dbReference type="InterPro" id="IPR035901">
    <property type="entry name" value="GIY-YIG_endonuc_sf"/>
</dbReference>